<gene>
    <name evidence="2" type="ORF">CM83_15093</name>
</gene>
<evidence type="ECO:0000313" key="2">
    <source>
        <dbReference type="EMBL" id="JAG38799.1"/>
    </source>
</evidence>
<dbReference type="EMBL" id="GBHO01004805">
    <property type="protein sequence ID" value="JAG38799.1"/>
    <property type="molecule type" value="Transcribed_RNA"/>
</dbReference>
<dbReference type="AlphaFoldDB" id="A0A0A9Z2T6"/>
<evidence type="ECO:0008006" key="3">
    <source>
        <dbReference type="Google" id="ProtNLM"/>
    </source>
</evidence>
<name>A0A0A9Z2T6_LYGHE</name>
<protein>
    <recommendedName>
        <fullName evidence="3">Trichohyalin-plectin-homology domain-containing protein</fullName>
    </recommendedName>
</protein>
<reference evidence="2" key="1">
    <citation type="journal article" date="2014" name="PLoS ONE">
        <title>Transcriptome-Based Identification of ABC Transporters in the Western Tarnished Plant Bug Lygus hesperus.</title>
        <authorList>
            <person name="Hull J.J."/>
            <person name="Chaney K."/>
            <person name="Geib S.M."/>
            <person name="Fabrick J.A."/>
            <person name="Brent C.S."/>
            <person name="Walsh D."/>
            <person name="Lavine L.C."/>
        </authorList>
    </citation>
    <scope>NUCLEOTIDE SEQUENCE</scope>
</reference>
<proteinExistence type="predicted"/>
<sequence>MTKMYVTSVLPGERFVTGPFGDVGYIAKRPGHGAYVNKLLETRAQNRLNTLHVKEQVRDSKRAAVLNEFYRRFDQLSLRASVNRMVELGVQEADEYFKIKQNKLRQLFLEDQSGFVQEYTRKAQTSTEEMLAREKQKADEVVKGKSNEDELRAQQIYLEMAMKNSDEFKEKLRMANLKNESEGRREQIRVKQYHKRLEQEENAIWDAIREDEYKKARLQKDQQDEAAAKSKLELLESLNKQVMDEELSRKKNLCIESIQDEQNGEIRRKWEEHYSRRDEEALRREALHHEALKKANRNEPTPGREKTGGRIAH</sequence>
<organism evidence="2">
    <name type="scientific">Lygus hesperus</name>
    <name type="common">Western plant bug</name>
    <dbReference type="NCBI Taxonomy" id="30085"/>
    <lineage>
        <taxon>Eukaryota</taxon>
        <taxon>Metazoa</taxon>
        <taxon>Ecdysozoa</taxon>
        <taxon>Arthropoda</taxon>
        <taxon>Hexapoda</taxon>
        <taxon>Insecta</taxon>
        <taxon>Pterygota</taxon>
        <taxon>Neoptera</taxon>
        <taxon>Paraneoptera</taxon>
        <taxon>Hemiptera</taxon>
        <taxon>Heteroptera</taxon>
        <taxon>Panheteroptera</taxon>
        <taxon>Cimicomorpha</taxon>
        <taxon>Miridae</taxon>
        <taxon>Mirini</taxon>
        <taxon>Lygus</taxon>
    </lineage>
</organism>
<evidence type="ECO:0000256" key="1">
    <source>
        <dbReference type="SAM" id="MobiDB-lite"/>
    </source>
</evidence>
<accession>A0A0A9Z2T6</accession>
<feature type="region of interest" description="Disordered" evidence="1">
    <location>
        <begin position="267"/>
        <end position="313"/>
    </location>
</feature>
<reference evidence="2" key="2">
    <citation type="submission" date="2014-07" db="EMBL/GenBank/DDBJ databases">
        <authorList>
            <person name="Hull J."/>
        </authorList>
    </citation>
    <scope>NUCLEOTIDE SEQUENCE</scope>
</reference>